<dbReference type="GO" id="GO:0016740">
    <property type="term" value="F:transferase activity"/>
    <property type="evidence" value="ECO:0007669"/>
    <property type="project" value="UniProtKB-KW"/>
</dbReference>
<dbReference type="AlphaFoldDB" id="A0A6H1Z960"/>
<dbReference type="EMBL" id="MT143971">
    <property type="protein sequence ID" value="QJA43907.1"/>
    <property type="molecule type" value="Genomic_DNA"/>
</dbReference>
<proteinExistence type="predicted"/>
<dbReference type="EMBL" id="MT144588">
    <property type="protein sequence ID" value="QJH93475.1"/>
    <property type="molecule type" value="Genomic_DNA"/>
</dbReference>
<name>A0A6H1Z960_9ZZZZ</name>
<keyword evidence="1" id="KW-0808">Transferase</keyword>
<evidence type="ECO:0000313" key="1">
    <source>
        <dbReference type="EMBL" id="QJA43907.1"/>
    </source>
</evidence>
<dbReference type="SUPFAM" id="SSF53756">
    <property type="entry name" value="UDP-Glycosyltransferase/glycogen phosphorylase"/>
    <property type="match status" value="2"/>
</dbReference>
<accession>A0A6H1Z960</accession>
<dbReference type="PANTHER" id="PTHR12526">
    <property type="entry name" value="GLYCOSYLTRANSFERASE"/>
    <property type="match status" value="1"/>
</dbReference>
<dbReference type="Gene3D" id="3.40.50.2000">
    <property type="entry name" value="Glycogen Phosphorylase B"/>
    <property type="match status" value="2"/>
</dbReference>
<evidence type="ECO:0000313" key="2">
    <source>
        <dbReference type="EMBL" id="QJH93475.1"/>
    </source>
</evidence>
<protein>
    <submittedName>
        <fullName evidence="1">Putative glycosyltransferase</fullName>
    </submittedName>
</protein>
<dbReference type="Pfam" id="PF13692">
    <property type="entry name" value="Glyco_trans_1_4"/>
    <property type="match status" value="2"/>
</dbReference>
<sequence length="671" mass="75458">MPLNVLLAVDRSGWCFHNISGELIKYLSVEHSFTVMPHVRVAREKTDIAVNLWWGSTCRVKSCTRARAHVACIYDGLSWRVSPEAKRQFKLMLLHADVLGVCNNRFMKDLQEIYGDLLPPMMLIEDGVDLELFQLQPQPSDFAVGWTGDSTRMTPGGPRDQKGVQLFRDACKLAGVRGRILDASKGSSWPHKKMPEFYGDCSAIACLGFVEGTPNPLLEGMASGRPILATRSSLSPHGPGLAEDLIVHGETGWVVDRDPTSVANCMAYIAGLSPDQVAKMGQNARKAVAKYTWSEKAKNWRRLFTAALQSGAQRQMGRSIAPLHPAPVEVVVGVTAPNTAREQTVSLEPAPLPISKPRVPNLEHPHVLAISDVPQWAFHTNMADMAEALEDRFKVSHSFVAQWQREGLLPDMDEYDIVFRVYHRWHIDHLLPWNRTVGSLRALWFFPEKPQPPGDREFGLVNRYRAFHVVTWKNYLELKDHCPNVVYLTNPVNMNRFPESTPVEGEVIASWNGNAKHMSAGGRDVKGFYPLILPVVRELEIPFEYVEYNTNRIQPQEMPGFYHKANLAICMSLYEGASNSTAEAMASGQALISTDVGNVREMHEAQVRDFGESGILFVERTKEALAEALLELRQDPGRVKAMGQLNRQEIEKRWSWDVWKDGYAKFLRKAL</sequence>
<gene>
    <name evidence="1" type="ORF">TM448A00064_0086</name>
    <name evidence="2" type="ORF">TM448B00061_0095</name>
</gene>
<reference evidence="1" key="1">
    <citation type="submission" date="2020-03" db="EMBL/GenBank/DDBJ databases">
        <title>The deep terrestrial virosphere.</title>
        <authorList>
            <person name="Holmfeldt K."/>
            <person name="Nilsson E."/>
            <person name="Simone D."/>
            <person name="Lopez-Fernandez M."/>
            <person name="Wu X."/>
            <person name="de Brujin I."/>
            <person name="Lundin D."/>
            <person name="Andersson A."/>
            <person name="Bertilsson S."/>
            <person name="Dopson M."/>
        </authorList>
    </citation>
    <scope>NUCLEOTIDE SEQUENCE</scope>
    <source>
        <strain evidence="1">TM448A00064</strain>
        <strain evidence="2">TM448B00061</strain>
    </source>
</reference>
<organism evidence="1">
    <name type="scientific">viral metagenome</name>
    <dbReference type="NCBI Taxonomy" id="1070528"/>
    <lineage>
        <taxon>unclassified sequences</taxon>
        <taxon>metagenomes</taxon>
        <taxon>organismal metagenomes</taxon>
    </lineage>
</organism>
<dbReference type="CDD" id="cd03801">
    <property type="entry name" value="GT4_PimA-like"/>
    <property type="match status" value="1"/>
</dbReference>